<sequence length="540" mass="60159">MNSVENTSSPKNGVSNHHPWPFVWLTGLILAWAVDFLFWNQRVGLSFPIWVALAIAGLLFTAFREKQRLPLASYGLALLSLALSITPFLRSEPFSAVFCSLGALTLLGLLAATLVHGHWVHYRIGDFLLAGLRLLAATLVRAGQELVRKPDLASRPKKGTFWEEFRQRGLPILRGLILAIPILAVLGTLLAAADPVFARLLKNLLSAFNIERLPEYLFRLTYILIFTYGFTGVLLSAIHPEPPEERPNPHQPWMMRFLGATETWIILGSVVLLFGVFVVLQIRYLFGGQANINETGFTYSEYARRGFFELVWVAVLSLGLYTGLSTVTVRKSRSQELAFTILTVVLLSLVLVILASALQRLVLYENAYGFTRLRTYTHLFIPWLGLLLVATLVLQATGQRGRLGLAILIFLTGFSLTFTIVNVDALIARLNLQRARAGQELDAAHLLTLSNDALPVLVTAYQDPSLPAADRDRIGAVLTCRKLQPAYSADWRSTRLSEMRASRLLSSLDLTPYQVKNLDSSPFVVLGAEEFHCFQEILDE</sequence>
<dbReference type="Proteomes" id="UP000264141">
    <property type="component" value="Unassembled WGS sequence"/>
</dbReference>
<evidence type="ECO:0000313" key="3">
    <source>
        <dbReference type="Proteomes" id="UP000264141"/>
    </source>
</evidence>
<feature type="transmembrane region" description="Helical" evidence="1">
    <location>
        <begin position="95"/>
        <end position="115"/>
    </location>
</feature>
<dbReference type="RefSeq" id="WP_062193283.1">
    <property type="nucleotide sequence ID" value="NZ_DF967965.1"/>
</dbReference>
<feature type="transmembrane region" description="Helical" evidence="1">
    <location>
        <begin position="264"/>
        <end position="286"/>
    </location>
</feature>
<feature type="transmembrane region" description="Helical" evidence="1">
    <location>
        <begin position="21"/>
        <end position="39"/>
    </location>
</feature>
<name>A0A3D1JF74_9CHLR</name>
<accession>A0A3D1JF74</accession>
<feature type="transmembrane region" description="Helical" evidence="1">
    <location>
        <begin position="217"/>
        <end position="238"/>
    </location>
</feature>
<protein>
    <submittedName>
        <fullName evidence="2">DUF4173 domain-containing protein</fullName>
    </submittedName>
</protein>
<dbReference type="Pfam" id="PF13687">
    <property type="entry name" value="DUF4153"/>
    <property type="match status" value="1"/>
</dbReference>
<keyword evidence="1" id="KW-0812">Transmembrane</keyword>
<gene>
    <name evidence="2" type="ORF">DEQ80_05220</name>
</gene>
<feature type="transmembrane region" description="Helical" evidence="1">
    <location>
        <begin position="403"/>
        <end position="427"/>
    </location>
</feature>
<comment type="caution">
    <text evidence="2">The sequence shown here is derived from an EMBL/GenBank/DDBJ whole genome shotgun (WGS) entry which is preliminary data.</text>
</comment>
<evidence type="ECO:0000256" key="1">
    <source>
        <dbReference type="SAM" id="Phobius"/>
    </source>
</evidence>
<feature type="transmembrane region" description="Helical" evidence="1">
    <location>
        <begin position="45"/>
        <end position="64"/>
    </location>
</feature>
<keyword evidence="1" id="KW-1133">Transmembrane helix</keyword>
<feature type="transmembrane region" description="Helical" evidence="1">
    <location>
        <begin position="71"/>
        <end position="89"/>
    </location>
</feature>
<dbReference type="InterPro" id="IPR025291">
    <property type="entry name" value="DUF4153"/>
</dbReference>
<dbReference type="STRING" id="229919.GCA_001050195_02108"/>
<reference evidence="2 3" key="1">
    <citation type="journal article" date="2018" name="Nat. Biotechnol.">
        <title>A standardized bacterial taxonomy based on genome phylogeny substantially revises the tree of life.</title>
        <authorList>
            <person name="Parks D.H."/>
            <person name="Chuvochina M."/>
            <person name="Waite D.W."/>
            <person name="Rinke C."/>
            <person name="Skarshewski A."/>
            <person name="Chaumeil P.A."/>
            <person name="Hugenholtz P."/>
        </authorList>
    </citation>
    <scope>NUCLEOTIDE SEQUENCE [LARGE SCALE GENOMIC DNA]</scope>
    <source>
        <strain evidence="2">UBA8781</strain>
    </source>
</reference>
<feature type="transmembrane region" description="Helical" evidence="1">
    <location>
        <begin position="379"/>
        <end position="397"/>
    </location>
</feature>
<feature type="transmembrane region" description="Helical" evidence="1">
    <location>
        <begin position="172"/>
        <end position="197"/>
    </location>
</feature>
<organism evidence="2 3">
    <name type="scientific">Anaerolinea thermolimosa</name>
    <dbReference type="NCBI Taxonomy" id="229919"/>
    <lineage>
        <taxon>Bacteria</taxon>
        <taxon>Bacillati</taxon>
        <taxon>Chloroflexota</taxon>
        <taxon>Anaerolineae</taxon>
        <taxon>Anaerolineales</taxon>
        <taxon>Anaerolineaceae</taxon>
        <taxon>Anaerolinea</taxon>
    </lineage>
</organism>
<keyword evidence="1" id="KW-0472">Membrane</keyword>
<proteinExistence type="predicted"/>
<feature type="transmembrane region" description="Helical" evidence="1">
    <location>
        <begin position="307"/>
        <end position="325"/>
    </location>
</feature>
<dbReference type="AlphaFoldDB" id="A0A3D1JF74"/>
<dbReference type="OrthoDB" id="9767931at2"/>
<feature type="transmembrane region" description="Helical" evidence="1">
    <location>
        <begin position="337"/>
        <end position="358"/>
    </location>
</feature>
<dbReference type="EMBL" id="DPBP01000022">
    <property type="protein sequence ID" value="HCE17240.1"/>
    <property type="molecule type" value="Genomic_DNA"/>
</dbReference>
<evidence type="ECO:0000313" key="2">
    <source>
        <dbReference type="EMBL" id="HCE17240.1"/>
    </source>
</evidence>